<evidence type="ECO:0000313" key="3">
    <source>
        <dbReference type="Proteomes" id="UP001189429"/>
    </source>
</evidence>
<organism evidence="2 3">
    <name type="scientific">Prorocentrum cordatum</name>
    <dbReference type="NCBI Taxonomy" id="2364126"/>
    <lineage>
        <taxon>Eukaryota</taxon>
        <taxon>Sar</taxon>
        <taxon>Alveolata</taxon>
        <taxon>Dinophyceae</taxon>
        <taxon>Prorocentrales</taxon>
        <taxon>Prorocentraceae</taxon>
        <taxon>Prorocentrum</taxon>
    </lineage>
</organism>
<feature type="compositionally biased region" description="Low complexity" evidence="1">
    <location>
        <begin position="187"/>
        <end position="214"/>
    </location>
</feature>
<dbReference type="EMBL" id="CAUYUJ010008757">
    <property type="protein sequence ID" value="CAK0824843.1"/>
    <property type="molecule type" value="Genomic_DNA"/>
</dbReference>
<evidence type="ECO:0008006" key="4">
    <source>
        <dbReference type="Google" id="ProtNLM"/>
    </source>
</evidence>
<feature type="region of interest" description="Disordered" evidence="1">
    <location>
        <begin position="119"/>
        <end position="222"/>
    </location>
</feature>
<evidence type="ECO:0000313" key="2">
    <source>
        <dbReference type="EMBL" id="CAK0824843.1"/>
    </source>
</evidence>
<dbReference type="Proteomes" id="UP001189429">
    <property type="component" value="Unassembled WGS sequence"/>
</dbReference>
<feature type="compositionally biased region" description="Basic and acidic residues" evidence="1">
    <location>
        <begin position="152"/>
        <end position="162"/>
    </location>
</feature>
<evidence type="ECO:0000256" key="1">
    <source>
        <dbReference type="SAM" id="MobiDB-lite"/>
    </source>
</evidence>
<keyword evidence="3" id="KW-1185">Reference proteome</keyword>
<feature type="compositionally biased region" description="Basic and acidic residues" evidence="1">
    <location>
        <begin position="132"/>
        <end position="141"/>
    </location>
</feature>
<comment type="caution">
    <text evidence="2">The sequence shown here is derived from an EMBL/GenBank/DDBJ whole genome shotgun (WGS) entry which is preliminary data.</text>
</comment>
<name>A0ABN9RZH8_9DINO</name>
<reference evidence="2" key="1">
    <citation type="submission" date="2023-10" db="EMBL/GenBank/DDBJ databases">
        <authorList>
            <person name="Chen Y."/>
            <person name="Shah S."/>
            <person name="Dougan E. K."/>
            <person name="Thang M."/>
            <person name="Chan C."/>
        </authorList>
    </citation>
    <scope>NUCLEOTIDE SEQUENCE [LARGE SCALE GENOMIC DNA]</scope>
</reference>
<gene>
    <name evidence="2" type="ORF">PCOR1329_LOCUS25134</name>
</gene>
<protein>
    <recommendedName>
        <fullName evidence="4">Phospholipase B-like</fullName>
    </recommendedName>
</protein>
<accession>A0ABN9RZH8</accession>
<proteinExistence type="predicted"/>
<sequence>MGPDRPTWWLYGDSQLQGNRTYLNNTTRVEEWQLGVFGGLTSKNVTIAEQPMLELDGWLTLRSSEPAEIRVMQELRRELNEAIQWLAIAAVDDDSAATARAQAAGLRLRAAVGLLSGRAPDDAAREAAAPSERGDCGRERGTAALCGVTSSEEGHAAQEHVQAEGPEGDWQEAGACEPAAERLSAQGGRARPTPSPGGAPAGARRLAGCAPPAGIGRASLRRTPRLEMVTFRAPRRERARRRMAGCPPGRGRQRARAPIAWFHQGGPVARIRAGVSFGRRPARPSPS</sequence>